<proteinExistence type="predicted"/>
<evidence type="ECO:0000313" key="1">
    <source>
        <dbReference type="EMBL" id="EGJ32187.1"/>
    </source>
</evidence>
<organism evidence="1 2">
    <name type="scientific">Moorena producens 3L</name>
    <dbReference type="NCBI Taxonomy" id="489825"/>
    <lineage>
        <taxon>Bacteria</taxon>
        <taxon>Bacillati</taxon>
        <taxon>Cyanobacteriota</taxon>
        <taxon>Cyanophyceae</taxon>
        <taxon>Coleofasciculales</taxon>
        <taxon>Coleofasciculaceae</taxon>
        <taxon>Moorena</taxon>
    </lineage>
</organism>
<reference evidence="2" key="1">
    <citation type="journal article" date="2011" name="Proc. Natl. Acad. Sci. U.S.A.">
        <title>Genomic insights into the physiology and ecology of the marine filamentous cyanobacterium Lyngbya majuscula.</title>
        <authorList>
            <person name="Jones A.C."/>
            <person name="Monroe E.A."/>
            <person name="Podell S."/>
            <person name="Hess W.R."/>
            <person name="Klages S."/>
            <person name="Esquenazi E."/>
            <person name="Niessen S."/>
            <person name="Hoover H."/>
            <person name="Rothmann M."/>
            <person name="Lasken R.S."/>
            <person name="Yates J.R.III."/>
            <person name="Reinhardt R."/>
            <person name="Kube M."/>
            <person name="Burkart M.D."/>
            <person name="Allen E.E."/>
            <person name="Dorrestein P.C."/>
            <person name="Gerwick W.H."/>
            <person name="Gerwick L."/>
        </authorList>
    </citation>
    <scope>NUCLEOTIDE SEQUENCE [LARGE SCALE GENOMIC DNA]</scope>
    <source>
        <strain evidence="2">3L</strain>
    </source>
</reference>
<dbReference type="EMBL" id="GL890927">
    <property type="protein sequence ID" value="EGJ32187.1"/>
    <property type="molecule type" value="Genomic_DNA"/>
</dbReference>
<accession>F4XT12</accession>
<keyword evidence="2" id="KW-1185">Reference proteome</keyword>
<dbReference type="HOGENOM" id="CLU_3236155_0_0_3"/>
<sequence length="43" mass="4942">MGDLGGFSKTKRLRIHTSIQQRKLSSINSRLDLDHPSLIYSRD</sequence>
<name>F4XT12_9CYAN</name>
<protein>
    <submittedName>
        <fullName evidence="1">Uncharacterized protein</fullName>
    </submittedName>
</protein>
<dbReference type="AlphaFoldDB" id="F4XT12"/>
<dbReference type="Proteomes" id="UP000003959">
    <property type="component" value="Unassembled WGS sequence"/>
</dbReference>
<gene>
    <name evidence="1" type="ORF">LYNGBM3L_27430</name>
</gene>
<evidence type="ECO:0000313" key="2">
    <source>
        <dbReference type="Proteomes" id="UP000003959"/>
    </source>
</evidence>